<reference evidence="2" key="2">
    <citation type="submission" date="2020-09" db="EMBL/GenBank/DDBJ databases">
        <authorList>
            <person name="Sun Q."/>
            <person name="Zhou Y."/>
        </authorList>
    </citation>
    <scope>NUCLEOTIDE SEQUENCE</scope>
    <source>
        <strain evidence="2">CGMCC 1.15178</strain>
    </source>
</reference>
<feature type="domain" description="TnsA endonuclease N-terminal" evidence="1">
    <location>
        <begin position="48"/>
        <end position="129"/>
    </location>
</feature>
<dbReference type="EMBL" id="BMHP01000002">
    <property type="protein sequence ID" value="GGD62802.1"/>
    <property type="molecule type" value="Genomic_DNA"/>
</dbReference>
<accession>A0A917DSL9</accession>
<dbReference type="Pfam" id="PF08722">
    <property type="entry name" value="Tn7_TnsA-like_N"/>
    <property type="match status" value="1"/>
</dbReference>
<keyword evidence="3" id="KW-1185">Reference proteome</keyword>
<protein>
    <recommendedName>
        <fullName evidence="1">TnsA endonuclease N-terminal domain-containing protein</fullName>
    </recommendedName>
</protein>
<sequence>MNYKPIIVPRNKKYGNNYWETRGPKVEKRDVILYSDLEFDHWLTVECDHNVNTYCEQPKEITFVINGTLRKSIFDMVICDFNSLPTFVEVKYECELKPSHKKYERTMRQIEAQVNWCNHNGFSHEVRTEKTIRKGRHTIENKLRIISNIQNIQRPTHCTVVSKLLESHRKIKVSDLYMLLHGQLEKYDILVTLHWLYYEGKIAADLDETIWGDKMEVSLR</sequence>
<organism evidence="2 3">
    <name type="scientific">Paenibacillus nasutitermitis</name>
    <dbReference type="NCBI Taxonomy" id="1652958"/>
    <lineage>
        <taxon>Bacteria</taxon>
        <taxon>Bacillati</taxon>
        <taxon>Bacillota</taxon>
        <taxon>Bacilli</taxon>
        <taxon>Bacillales</taxon>
        <taxon>Paenibacillaceae</taxon>
        <taxon>Paenibacillus</taxon>
    </lineage>
</organism>
<reference evidence="2" key="1">
    <citation type="journal article" date="2014" name="Int. J. Syst. Evol. Microbiol.">
        <title>Complete genome sequence of Corynebacterium casei LMG S-19264T (=DSM 44701T), isolated from a smear-ripened cheese.</title>
        <authorList>
            <consortium name="US DOE Joint Genome Institute (JGI-PGF)"/>
            <person name="Walter F."/>
            <person name="Albersmeier A."/>
            <person name="Kalinowski J."/>
            <person name="Ruckert C."/>
        </authorList>
    </citation>
    <scope>NUCLEOTIDE SEQUENCE</scope>
    <source>
        <strain evidence="2">CGMCC 1.15178</strain>
    </source>
</reference>
<dbReference type="InterPro" id="IPR014833">
    <property type="entry name" value="TnsA_N"/>
</dbReference>
<proteinExistence type="predicted"/>
<comment type="caution">
    <text evidence="2">The sequence shown here is derived from an EMBL/GenBank/DDBJ whole genome shotgun (WGS) entry which is preliminary data.</text>
</comment>
<name>A0A917DSL9_9BACL</name>
<evidence type="ECO:0000259" key="1">
    <source>
        <dbReference type="Pfam" id="PF08722"/>
    </source>
</evidence>
<gene>
    <name evidence="2" type="ORF">GCM10010911_20680</name>
</gene>
<dbReference type="AlphaFoldDB" id="A0A917DSL9"/>
<dbReference type="RefSeq" id="WP_188991885.1">
    <property type="nucleotide sequence ID" value="NZ_BMHP01000002.1"/>
</dbReference>
<evidence type="ECO:0000313" key="2">
    <source>
        <dbReference type="EMBL" id="GGD62802.1"/>
    </source>
</evidence>
<dbReference type="Proteomes" id="UP000612456">
    <property type="component" value="Unassembled WGS sequence"/>
</dbReference>
<evidence type="ECO:0000313" key="3">
    <source>
        <dbReference type="Proteomes" id="UP000612456"/>
    </source>
</evidence>